<reference evidence="3" key="1">
    <citation type="journal article" date="2012" name="Science">
        <title>The Paleozoic origin of enzymatic lignin decomposition reconstructed from 31 fungal genomes.</title>
        <authorList>
            <person name="Floudas D."/>
            <person name="Binder M."/>
            <person name="Riley R."/>
            <person name="Barry K."/>
            <person name="Blanchette R.A."/>
            <person name="Henrissat B."/>
            <person name="Martinez A.T."/>
            <person name="Otillar R."/>
            <person name="Spatafora J.W."/>
            <person name="Yadav J.S."/>
            <person name="Aerts A."/>
            <person name="Benoit I."/>
            <person name="Boyd A."/>
            <person name="Carlson A."/>
            <person name="Copeland A."/>
            <person name="Coutinho P.M."/>
            <person name="de Vries R.P."/>
            <person name="Ferreira P."/>
            <person name="Findley K."/>
            <person name="Foster B."/>
            <person name="Gaskell J."/>
            <person name="Glotzer D."/>
            <person name="Gorecki P."/>
            <person name="Heitman J."/>
            <person name="Hesse C."/>
            <person name="Hori C."/>
            <person name="Igarashi K."/>
            <person name="Jurgens J.A."/>
            <person name="Kallen N."/>
            <person name="Kersten P."/>
            <person name="Kohler A."/>
            <person name="Kuees U."/>
            <person name="Kumar T.K.A."/>
            <person name="Kuo A."/>
            <person name="LaButti K."/>
            <person name="Larrondo L.F."/>
            <person name="Lindquist E."/>
            <person name="Ling A."/>
            <person name="Lombard V."/>
            <person name="Lucas S."/>
            <person name="Lundell T."/>
            <person name="Martin R."/>
            <person name="McLaughlin D.J."/>
            <person name="Morgenstern I."/>
            <person name="Morin E."/>
            <person name="Murat C."/>
            <person name="Nagy L.G."/>
            <person name="Nolan M."/>
            <person name="Ohm R.A."/>
            <person name="Patyshakuliyeva A."/>
            <person name="Rokas A."/>
            <person name="Ruiz-Duenas F.J."/>
            <person name="Sabat G."/>
            <person name="Salamov A."/>
            <person name="Samejima M."/>
            <person name="Schmutz J."/>
            <person name="Slot J.C."/>
            <person name="St John F."/>
            <person name="Stenlid J."/>
            <person name="Sun H."/>
            <person name="Sun S."/>
            <person name="Syed K."/>
            <person name="Tsang A."/>
            <person name="Wiebenga A."/>
            <person name="Young D."/>
            <person name="Pisabarro A."/>
            <person name="Eastwood D.C."/>
            <person name="Martin F."/>
            <person name="Cullen D."/>
            <person name="Grigoriev I.V."/>
            <person name="Hibbett D.S."/>
        </authorList>
    </citation>
    <scope>NUCLEOTIDE SEQUENCE [LARGE SCALE GENOMIC DNA]</scope>
    <source>
        <strain evidence="3">RWD-64-598 SS2</strain>
    </source>
</reference>
<organism evidence="2 3">
    <name type="scientific">Coniophora puteana (strain RWD-64-598)</name>
    <name type="common">Brown rot fungus</name>
    <dbReference type="NCBI Taxonomy" id="741705"/>
    <lineage>
        <taxon>Eukaryota</taxon>
        <taxon>Fungi</taxon>
        <taxon>Dikarya</taxon>
        <taxon>Basidiomycota</taxon>
        <taxon>Agaricomycotina</taxon>
        <taxon>Agaricomycetes</taxon>
        <taxon>Agaricomycetidae</taxon>
        <taxon>Boletales</taxon>
        <taxon>Coniophorineae</taxon>
        <taxon>Coniophoraceae</taxon>
        <taxon>Coniophora</taxon>
    </lineage>
</organism>
<dbReference type="RefSeq" id="XP_007768067.1">
    <property type="nucleotide sequence ID" value="XM_007769877.1"/>
</dbReference>
<keyword evidence="3" id="KW-1185">Reference proteome</keyword>
<comment type="caution">
    <text evidence="2">The sequence shown here is derived from an EMBL/GenBank/DDBJ whole genome shotgun (WGS) entry which is preliminary data.</text>
</comment>
<dbReference type="EMBL" id="JH711577">
    <property type="protein sequence ID" value="EIW82387.1"/>
    <property type="molecule type" value="Genomic_DNA"/>
</dbReference>
<name>A0A5M3MTL8_CONPW</name>
<proteinExistence type="predicted"/>
<feature type="compositionally biased region" description="Low complexity" evidence="1">
    <location>
        <begin position="90"/>
        <end position="101"/>
    </location>
</feature>
<evidence type="ECO:0000313" key="3">
    <source>
        <dbReference type="Proteomes" id="UP000053558"/>
    </source>
</evidence>
<feature type="compositionally biased region" description="Basic residues" evidence="1">
    <location>
        <begin position="32"/>
        <end position="46"/>
    </location>
</feature>
<dbReference type="KEGG" id="cput:CONPUDRAFT_153269"/>
<sequence length="286" mass="31527">MSNPIPSVEREDGSPMPGSFEAMQEDDERWRAPRRYRAPLIHRHGSRQPPMHGPDDLEPPSPQGYIPPEMEESWPSRSPHRTRREHSSGRVPRVPTHVPVTGSQDMSMHEERHIPENAVMIAASSKADSEAGDMEEAESREMGSPLAAPVPTAMTGPIMDSMDAAEAAHLEGTQPTVLMPDVPPVLEGLMPDGISSRAPKTARLGSPTMNEIHTSQAITEEDMTPNIIPRNITTRTTTEDVATDMTIATTTTIDGMITGEQARTVREHHNTCIQVMIFGDNHRKQF</sequence>
<feature type="region of interest" description="Disordered" evidence="1">
    <location>
        <begin position="1"/>
        <end position="108"/>
    </location>
</feature>
<evidence type="ECO:0000313" key="2">
    <source>
        <dbReference type="EMBL" id="EIW82387.1"/>
    </source>
</evidence>
<accession>A0A5M3MTL8</accession>
<dbReference type="Proteomes" id="UP000053558">
    <property type="component" value="Unassembled WGS sequence"/>
</dbReference>
<protein>
    <submittedName>
        <fullName evidence="2">Uncharacterized protein</fullName>
    </submittedName>
</protein>
<gene>
    <name evidence="2" type="ORF">CONPUDRAFT_153269</name>
</gene>
<dbReference type="AlphaFoldDB" id="A0A5M3MTL8"/>
<dbReference type="GeneID" id="19203123"/>
<evidence type="ECO:0000256" key="1">
    <source>
        <dbReference type="SAM" id="MobiDB-lite"/>
    </source>
</evidence>